<reference evidence="2 3" key="1">
    <citation type="submission" date="2015-07" db="EMBL/GenBank/DDBJ databases">
        <title>Genome sequence of Levilinea saccharolytica DSM 16555.</title>
        <authorList>
            <person name="Hemp J."/>
            <person name="Ward L.M."/>
            <person name="Pace L.A."/>
            <person name="Fischer W.W."/>
        </authorList>
    </citation>
    <scope>NUCLEOTIDE SEQUENCE [LARGE SCALE GENOMIC DNA]</scope>
    <source>
        <strain evidence="2 3">KIBI-1</strain>
    </source>
</reference>
<dbReference type="EMBL" id="LGCM01000006">
    <property type="protein sequence ID" value="KPL91264.1"/>
    <property type="molecule type" value="Genomic_DNA"/>
</dbReference>
<dbReference type="OrthoDB" id="165679at2"/>
<keyword evidence="1" id="KW-0472">Membrane</keyword>
<evidence type="ECO:0008006" key="4">
    <source>
        <dbReference type="Google" id="ProtNLM"/>
    </source>
</evidence>
<name>A0A0P6YKV7_9CHLR</name>
<evidence type="ECO:0000256" key="1">
    <source>
        <dbReference type="SAM" id="Phobius"/>
    </source>
</evidence>
<comment type="caution">
    <text evidence="2">The sequence shown here is derived from an EMBL/GenBank/DDBJ whole genome shotgun (WGS) entry which is preliminary data.</text>
</comment>
<dbReference type="RefSeq" id="WP_062418374.1">
    <property type="nucleotide sequence ID" value="NZ_DF967974.1"/>
</dbReference>
<protein>
    <recommendedName>
        <fullName evidence="4">Transglycosylase associated protein</fullName>
    </recommendedName>
</protein>
<feature type="transmembrane region" description="Helical" evidence="1">
    <location>
        <begin position="35"/>
        <end position="56"/>
    </location>
</feature>
<dbReference type="AlphaFoldDB" id="A0A0P6YKV7"/>
<gene>
    <name evidence="2" type="ORF">ADN01_01625</name>
</gene>
<dbReference type="STRING" id="229921.ADN01_01625"/>
<accession>A0A0P6YKV7</accession>
<organism evidence="2 3">
    <name type="scientific">Levilinea saccharolytica</name>
    <dbReference type="NCBI Taxonomy" id="229921"/>
    <lineage>
        <taxon>Bacteria</taxon>
        <taxon>Bacillati</taxon>
        <taxon>Chloroflexota</taxon>
        <taxon>Anaerolineae</taxon>
        <taxon>Anaerolineales</taxon>
        <taxon>Anaerolineaceae</taxon>
        <taxon>Levilinea</taxon>
    </lineage>
</organism>
<dbReference type="Proteomes" id="UP000050501">
    <property type="component" value="Unassembled WGS sequence"/>
</dbReference>
<feature type="transmembrane region" description="Helical" evidence="1">
    <location>
        <begin position="62"/>
        <end position="81"/>
    </location>
</feature>
<evidence type="ECO:0000313" key="3">
    <source>
        <dbReference type="Proteomes" id="UP000050501"/>
    </source>
</evidence>
<feature type="transmembrane region" description="Helical" evidence="1">
    <location>
        <begin position="6"/>
        <end position="23"/>
    </location>
</feature>
<keyword evidence="3" id="KW-1185">Reference proteome</keyword>
<keyword evidence="1" id="KW-1133">Transmembrane helix</keyword>
<keyword evidence="1" id="KW-0812">Transmembrane</keyword>
<evidence type="ECO:0000313" key="2">
    <source>
        <dbReference type="EMBL" id="KPL91264.1"/>
    </source>
</evidence>
<sequence length="90" mass="9864">MTIPAVLFGVLISTLYGAAFHLWRGGNLSKLSMYILASWIGFWIGHAMGGWVGVSFLDLGPLHLGTATMGSLLFIWMASLLDPHRDDERS</sequence>
<proteinExistence type="predicted"/>